<keyword evidence="14" id="KW-1185">Reference proteome</keyword>
<comment type="similarity">
    <text evidence="1">Belongs to the protein kinase superfamily. CMGC Ser/Thr protein kinase family. CDC2/CDKX subfamily.</text>
</comment>
<evidence type="ECO:0000256" key="10">
    <source>
        <dbReference type="PROSITE-ProRule" id="PRU10141"/>
    </source>
</evidence>
<keyword evidence="3 11" id="KW-0723">Serine/threonine-protein kinase</keyword>
<organism evidence="13 14">
    <name type="scientific">Tanacetum coccineum</name>
    <dbReference type="NCBI Taxonomy" id="301880"/>
    <lineage>
        <taxon>Eukaryota</taxon>
        <taxon>Viridiplantae</taxon>
        <taxon>Streptophyta</taxon>
        <taxon>Embryophyta</taxon>
        <taxon>Tracheophyta</taxon>
        <taxon>Spermatophyta</taxon>
        <taxon>Magnoliopsida</taxon>
        <taxon>eudicotyledons</taxon>
        <taxon>Gunneridae</taxon>
        <taxon>Pentapetalae</taxon>
        <taxon>asterids</taxon>
        <taxon>campanulids</taxon>
        <taxon>Asterales</taxon>
        <taxon>Asteraceae</taxon>
        <taxon>Asteroideae</taxon>
        <taxon>Anthemideae</taxon>
        <taxon>Anthemidinae</taxon>
        <taxon>Tanacetum</taxon>
    </lineage>
</organism>
<evidence type="ECO:0000256" key="7">
    <source>
        <dbReference type="ARBA" id="ARBA00022840"/>
    </source>
</evidence>
<dbReference type="PROSITE" id="PS50011">
    <property type="entry name" value="PROTEIN_KINASE_DOM"/>
    <property type="match status" value="1"/>
</dbReference>
<dbReference type="Gene3D" id="1.10.510.10">
    <property type="entry name" value="Transferase(Phosphotransferase) domain 1"/>
    <property type="match status" value="1"/>
</dbReference>
<dbReference type="InterPro" id="IPR050108">
    <property type="entry name" value="CDK"/>
</dbReference>
<accession>A0ABQ5EJT2</accession>
<keyword evidence="6 13" id="KW-0418">Kinase</keyword>
<proteinExistence type="inferred from homology"/>
<evidence type="ECO:0000256" key="3">
    <source>
        <dbReference type="ARBA" id="ARBA00022527"/>
    </source>
</evidence>
<dbReference type="InterPro" id="IPR008271">
    <property type="entry name" value="Ser/Thr_kinase_AS"/>
</dbReference>
<dbReference type="PROSITE" id="PS00108">
    <property type="entry name" value="PROTEIN_KINASE_ST"/>
    <property type="match status" value="1"/>
</dbReference>
<gene>
    <name evidence="13" type="ORF">Tco_0977323</name>
</gene>
<dbReference type="PANTHER" id="PTHR24056:SF171">
    <property type="entry name" value="CYCLIN-DEPENDENT KINASE 20"/>
    <property type="match status" value="1"/>
</dbReference>
<dbReference type="EC" id="2.7.11.22" evidence="2"/>
<feature type="domain" description="Protein kinase" evidence="12">
    <location>
        <begin position="24"/>
        <end position="237"/>
    </location>
</feature>
<dbReference type="EMBL" id="BQNB010016383">
    <property type="protein sequence ID" value="GJT51166.1"/>
    <property type="molecule type" value="Genomic_DNA"/>
</dbReference>
<evidence type="ECO:0000256" key="6">
    <source>
        <dbReference type="ARBA" id="ARBA00022777"/>
    </source>
</evidence>
<keyword evidence="5 10" id="KW-0547">Nucleotide-binding</keyword>
<dbReference type="Proteomes" id="UP001151760">
    <property type="component" value="Unassembled WGS sequence"/>
</dbReference>
<comment type="catalytic activity">
    <reaction evidence="9">
        <text>L-seryl-[protein] + ATP = O-phospho-L-seryl-[protein] + ADP + H(+)</text>
        <dbReference type="Rhea" id="RHEA:17989"/>
        <dbReference type="Rhea" id="RHEA-COMP:9863"/>
        <dbReference type="Rhea" id="RHEA-COMP:11604"/>
        <dbReference type="ChEBI" id="CHEBI:15378"/>
        <dbReference type="ChEBI" id="CHEBI:29999"/>
        <dbReference type="ChEBI" id="CHEBI:30616"/>
        <dbReference type="ChEBI" id="CHEBI:83421"/>
        <dbReference type="ChEBI" id="CHEBI:456216"/>
        <dbReference type="EC" id="2.7.11.22"/>
    </reaction>
</comment>
<evidence type="ECO:0000256" key="11">
    <source>
        <dbReference type="RuleBase" id="RU000304"/>
    </source>
</evidence>
<evidence type="ECO:0000259" key="12">
    <source>
        <dbReference type="PROSITE" id="PS50011"/>
    </source>
</evidence>
<dbReference type="GO" id="GO:0016301">
    <property type="term" value="F:kinase activity"/>
    <property type="evidence" value="ECO:0007669"/>
    <property type="project" value="UniProtKB-KW"/>
</dbReference>
<evidence type="ECO:0000256" key="2">
    <source>
        <dbReference type="ARBA" id="ARBA00012425"/>
    </source>
</evidence>
<protein>
    <recommendedName>
        <fullName evidence="2">cyclin-dependent kinase</fullName>
        <ecNumber evidence="2">2.7.11.22</ecNumber>
    </recommendedName>
</protein>
<comment type="caution">
    <text evidence="13">The sequence shown here is derived from an EMBL/GenBank/DDBJ whole genome shotgun (WGS) entry which is preliminary data.</text>
</comment>
<dbReference type="SMART" id="SM00220">
    <property type="entry name" value="S_TKc"/>
    <property type="match status" value="1"/>
</dbReference>
<name>A0ABQ5EJT2_9ASTR</name>
<reference evidence="13" key="2">
    <citation type="submission" date="2022-01" db="EMBL/GenBank/DDBJ databases">
        <authorList>
            <person name="Yamashiro T."/>
            <person name="Shiraishi A."/>
            <person name="Satake H."/>
            <person name="Nakayama K."/>
        </authorList>
    </citation>
    <scope>NUCLEOTIDE SEQUENCE</scope>
</reference>
<keyword evidence="4" id="KW-0808">Transferase</keyword>
<dbReference type="Gene3D" id="3.30.200.20">
    <property type="entry name" value="Phosphorylase Kinase, domain 1"/>
    <property type="match status" value="1"/>
</dbReference>
<dbReference type="PANTHER" id="PTHR24056">
    <property type="entry name" value="CELL DIVISION PROTEIN KINASE"/>
    <property type="match status" value="1"/>
</dbReference>
<comment type="catalytic activity">
    <reaction evidence="8">
        <text>L-threonyl-[protein] + ATP = O-phospho-L-threonyl-[protein] + ADP + H(+)</text>
        <dbReference type="Rhea" id="RHEA:46608"/>
        <dbReference type="Rhea" id="RHEA-COMP:11060"/>
        <dbReference type="Rhea" id="RHEA-COMP:11605"/>
        <dbReference type="ChEBI" id="CHEBI:15378"/>
        <dbReference type="ChEBI" id="CHEBI:30013"/>
        <dbReference type="ChEBI" id="CHEBI:30616"/>
        <dbReference type="ChEBI" id="CHEBI:61977"/>
        <dbReference type="ChEBI" id="CHEBI:456216"/>
        <dbReference type="EC" id="2.7.11.22"/>
    </reaction>
</comment>
<evidence type="ECO:0000313" key="14">
    <source>
        <dbReference type="Proteomes" id="UP001151760"/>
    </source>
</evidence>
<evidence type="ECO:0000256" key="8">
    <source>
        <dbReference type="ARBA" id="ARBA00047811"/>
    </source>
</evidence>
<evidence type="ECO:0000256" key="1">
    <source>
        <dbReference type="ARBA" id="ARBA00006485"/>
    </source>
</evidence>
<dbReference type="Pfam" id="PF00069">
    <property type="entry name" value="Pkinase"/>
    <property type="match status" value="1"/>
</dbReference>
<evidence type="ECO:0000313" key="13">
    <source>
        <dbReference type="EMBL" id="GJT51166.1"/>
    </source>
</evidence>
<feature type="binding site" evidence="10">
    <location>
        <position position="53"/>
    </location>
    <ligand>
        <name>ATP</name>
        <dbReference type="ChEBI" id="CHEBI:30616"/>
    </ligand>
</feature>
<dbReference type="CDD" id="cd00180">
    <property type="entry name" value="PKc"/>
    <property type="match status" value="1"/>
</dbReference>
<reference evidence="13" key="1">
    <citation type="journal article" date="2022" name="Int. J. Mol. Sci.">
        <title>Draft Genome of Tanacetum Coccineum: Genomic Comparison of Closely Related Tanacetum-Family Plants.</title>
        <authorList>
            <person name="Yamashiro T."/>
            <person name="Shiraishi A."/>
            <person name="Nakayama K."/>
            <person name="Satake H."/>
        </authorList>
    </citation>
    <scope>NUCLEOTIDE SEQUENCE</scope>
</reference>
<dbReference type="SUPFAM" id="SSF56112">
    <property type="entry name" value="Protein kinase-like (PK-like)"/>
    <property type="match status" value="1"/>
</dbReference>
<dbReference type="InterPro" id="IPR000719">
    <property type="entry name" value="Prot_kinase_dom"/>
</dbReference>
<evidence type="ECO:0000256" key="5">
    <source>
        <dbReference type="ARBA" id="ARBA00022741"/>
    </source>
</evidence>
<evidence type="ECO:0000256" key="4">
    <source>
        <dbReference type="ARBA" id="ARBA00022679"/>
    </source>
</evidence>
<dbReference type="InterPro" id="IPR011009">
    <property type="entry name" value="Kinase-like_dom_sf"/>
</dbReference>
<dbReference type="PROSITE" id="PS00107">
    <property type="entry name" value="PROTEIN_KINASE_ATP"/>
    <property type="match status" value="1"/>
</dbReference>
<keyword evidence="7 10" id="KW-0067">ATP-binding</keyword>
<dbReference type="InterPro" id="IPR017441">
    <property type="entry name" value="Protein_kinase_ATP_BS"/>
</dbReference>
<evidence type="ECO:0000256" key="9">
    <source>
        <dbReference type="ARBA" id="ARBA00048367"/>
    </source>
</evidence>
<sequence length="237" mass="26171">MNSQPTTTTKSWSIHTRPEITSKYTIHSLIGSGTYSDIYKATRISDNLPVALKEVHHLQSAFREIESLQTLNHSPNVVVLLEYFSSEDEDVVLVLEYLVTDLEKVIKVVRKEGKWWGAGEVKRWIVQILLAVDACHRSEVIHRDLKPSNFLVGEDGVLKLADFGQVKGSILTPYKAGGPSLPLVEPEAASLPLVGVGLSTSQPPPCTAEDGIGTHNPWKTELGVTLILFESQEKHVL</sequence>